<feature type="chain" id="PRO_5028922609" description="Tripartite tricarboxylate transporter substrate binding protein" evidence="2">
    <location>
        <begin position="37"/>
        <end position="334"/>
    </location>
</feature>
<dbReference type="AlphaFoldDB" id="A0A6S6ZC04"/>
<proteinExistence type="inferred from homology"/>
<dbReference type="Gene3D" id="3.40.190.150">
    <property type="entry name" value="Bordetella uptake gene, domain 1"/>
    <property type="match status" value="1"/>
</dbReference>
<dbReference type="InterPro" id="IPR005064">
    <property type="entry name" value="BUG"/>
</dbReference>
<name>A0A6S6ZC04_9BURK</name>
<dbReference type="InterPro" id="IPR042100">
    <property type="entry name" value="Bug_dom1"/>
</dbReference>
<dbReference type="CDD" id="cd13578">
    <property type="entry name" value="PBP2_Bug27"/>
    <property type="match status" value="1"/>
</dbReference>
<sequence>MKKTLAGLRAVLLPSLLPTLALTMALGVPGMSVAQAAPAVPATITMVVPFPPGGSNDVFARVLAEKLGGRLSTTVIVENRPGAGGAIGAEYVARAPKDGSVLMLSSSTLTTNAAVQTNLKYDVVRSFAPVAMLARSPMALVVGKDSPYQTMADLLAAGRQEPGKLTYGSAGLGSVNQMASEILAGGEKTAFTHVPYKGMSHALNDLAGGRVDFVIGSFASTASLLKGGKLRVLAVTSPERSQFYPALPTIGEGQPGYSVELWWGVLAPAGTPAPLVDKLNAEIRGIVNDQKMRAMFAEESAVPAELTVPQFAALVEADAAKWKQVARDRNISVQ</sequence>
<evidence type="ECO:0008006" key="5">
    <source>
        <dbReference type="Google" id="ProtNLM"/>
    </source>
</evidence>
<keyword evidence="2" id="KW-0732">Signal</keyword>
<organism evidence="3 4">
    <name type="scientific">Achromobacter pestifer</name>
    <dbReference type="NCBI Taxonomy" id="1353889"/>
    <lineage>
        <taxon>Bacteria</taxon>
        <taxon>Pseudomonadati</taxon>
        <taxon>Pseudomonadota</taxon>
        <taxon>Betaproteobacteria</taxon>
        <taxon>Burkholderiales</taxon>
        <taxon>Alcaligenaceae</taxon>
        <taxon>Achromobacter</taxon>
    </lineage>
</organism>
<keyword evidence="4" id="KW-1185">Reference proteome</keyword>
<feature type="signal peptide" evidence="2">
    <location>
        <begin position="1"/>
        <end position="36"/>
    </location>
</feature>
<gene>
    <name evidence="3" type="ORF">LMG3431_01824</name>
</gene>
<dbReference type="RefSeq" id="WP_175174143.1">
    <property type="nucleotide sequence ID" value="NZ_CADIJX010000002.1"/>
</dbReference>
<dbReference type="Pfam" id="PF03401">
    <property type="entry name" value="TctC"/>
    <property type="match status" value="1"/>
</dbReference>
<reference evidence="3 4" key="1">
    <citation type="submission" date="2020-04" db="EMBL/GenBank/DDBJ databases">
        <authorList>
            <person name="De Canck E."/>
        </authorList>
    </citation>
    <scope>NUCLEOTIDE SEQUENCE [LARGE SCALE GENOMIC DNA]</scope>
    <source>
        <strain evidence="3 4">LMG 3431</strain>
    </source>
</reference>
<dbReference type="EMBL" id="CADIJX010000002">
    <property type="protein sequence ID" value="CAB3637815.1"/>
    <property type="molecule type" value="Genomic_DNA"/>
</dbReference>
<dbReference type="PIRSF" id="PIRSF017082">
    <property type="entry name" value="YflP"/>
    <property type="match status" value="1"/>
</dbReference>
<dbReference type="PANTHER" id="PTHR42928:SF5">
    <property type="entry name" value="BLR1237 PROTEIN"/>
    <property type="match status" value="1"/>
</dbReference>
<accession>A0A6S6ZC04</accession>
<evidence type="ECO:0000313" key="3">
    <source>
        <dbReference type="EMBL" id="CAB3637815.1"/>
    </source>
</evidence>
<dbReference type="Gene3D" id="3.40.190.10">
    <property type="entry name" value="Periplasmic binding protein-like II"/>
    <property type="match status" value="1"/>
</dbReference>
<comment type="similarity">
    <text evidence="1">Belongs to the UPF0065 (bug) family.</text>
</comment>
<evidence type="ECO:0000313" key="4">
    <source>
        <dbReference type="Proteomes" id="UP000494108"/>
    </source>
</evidence>
<evidence type="ECO:0000256" key="2">
    <source>
        <dbReference type="SAM" id="SignalP"/>
    </source>
</evidence>
<evidence type="ECO:0000256" key="1">
    <source>
        <dbReference type="ARBA" id="ARBA00006987"/>
    </source>
</evidence>
<dbReference type="PANTHER" id="PTHR42928">
    <property type="entry name" value="TRICARBOXYLATE-BINDING PROTEIN"/>
    <property type="match status" value="1"/>
</dbReference>
<dbReference type="Proteomes" id="UP000494108">
    <property type="component" value="Unassembled WGS sequence"/>
</dbReference>
<protein>
    <recommendedName>
        <fullName evidence="5">Tripartite tricarboxylate transporter substrate binding protein</fullName>
    </recommendedName>
</protein>
<dbReference type="SUPFAM" id="SSF53850">
    <property type="entry name" value="Periplasmic binding protein-like II"/>
    <property type="match status" value="1"/>
</dbReference>